<evidence type="ECO:0000313" key="1">
    <source>
        <dbReference type="EMBL" id="KKN76572.1"/>
    </source>
</evidence>
<name>A0A0F9TNS6_9ZZZZ</name>
<gene>
    <name evidence="1" type="ORF">LCGC14_0368630</name>
</gene>
<dbReference type="AlphaFoldDB" id="A0A0F9TNS6"/>
<sequence length="70" mass="7586">MAKAMTKSQILKTLSEELDVPKKQVVEFTEALACLAYREAPNGFPLPGLGKLVVVDRKARMGRNPATGEA</sequence>
<proteinExistence type="predicted"/>
<comment type="caution">
    <text evidence="1">The sequence shown here is derived from an EMBL/GenBank/DDBJ whole genome shotgun (WGS) entry which is preliminary data.</text>
</comment>
<dbReference type="SUPFAM" id="SSF47729">
    <property type="entry name" value="IHF-like DNA-binding proteins"/>
    <property type="match status" value="1"/>
</dbReference>
<dbReference type="GO" id="GO:0030527">
    <property type="term" value="F:structural constituent of chromatin"/>
    <property type="evidence" value="ECO:0007669"/>
    <property type="project" value="InterPro"/>
</dbReference>
<feature type="non-terminal residue" evidence="1">
    <location>
        <position position="70"/>
    </location>
</feature>
<dbReference type="GO" id="GO:0003677">
    <property type="term" value="F:DNA binding"/>
    <property type="evidence" value="ECO:0007669"/>
    <property type="project" value="InterPro"/>
</dbReference>
<protein>
    <submittedName>
        <fullName evidence="1">Uncharacterized protein</fullName>
    </submittedName>
</protein>
<reference evidence="1" key="1">
    <citation type="journal article" date="2015" name="Nature">
        <title>Complex archaea that bridge the gap between prokaryotes and eukaryotes.</title>
        <authorList>
            <person name="Spang A."/>
            <person name="Saw J.H."/>
            <person name="Jorgensen S.L."/>
            <person name="Zaremba-Niedzwiedzka K."/>
            <person name="Martijn J."/>
            <person name="Lind A.E."/>
            <person name="van Eijk R."/>
            <person name="Schleper C."/>
            <person name="Guy L."/>
            <person name="Ettema T.J."/>
        </authorList>
    </citation>
    <scope>NUCLEOTIDE SEQUENCE</scope>
</reference>
<dbReference type="Pfam" id="PF00216">
    <property type="entry name" value="Bac_DNA_binding"/>
    <property type="match status" value="1"/>
</dbReference>
<dbReference type="InterPro" id="IPR000119">
    <property type="entry name" value="Hist_DNA-bd"/>
</dbReference>
<organism evidence="1">
    <name type="scientific">marine sediment metagenome</name>
    <dbReference type="NCBI Taxonomy" id="412755"/>
    <lineage>
        <taxon>unclassified sequences</taxon>
        <taxon>metagenomes</taxon>
        <taxon>ecological metagenomes</taxon>
    </lineage>
</organism>
<dbReference type="EMBL" id="LAZR01000293">
    <property type="protein sequence ID" value="KKN76572.1"/>
    <property type="molecule type" value="Genomic_DNA"/>
</dbReference>
<accession>A0A0F9TNS6</accession>
<dbReference type="Gene3D" id="4.10.520.10">
    <property type="entry name" value="IHF-like DNA-binding proteins"/>
    <property type="match status" value="1"/>
</dbReference>
<dbReference type="InterPro" id="IPR010992">
    <property type="entry name" value="IHF-like_DNA-bd_dom_sf"/>
</dbReference>